<evidence type="ECO:0000256" key="1">
    <source>
        <dbReference type="SAM" id="MobiDB-lite"/>
    </source>
</evidence>
<dbReference type="SMART" id="SM01163">
    <property type="entry name" value="DUF1785"/>
    <property type="match status" value="1"/>
</dbReference>
<gene>
    <name evidence="3" type="ORF">VTL71DRAFT_562</name>
</gene>
<dbReference type="Pfam" id="PF08699">
    <property type="entry name" value="ArgoL1"/>
    <property type="match status" value="1"/>
</dbReference>
<feature type="region of interest" description="Disordered" evidence="1">
    <location>
        <begin position="1"/>
        <end position="106"/>
    </location>
</feature>
<dbReference type="InterPro" id="IPR032474">
    <property type="entry name" value="Argonaute_N"/>
</dbReference>
<dbReference type="InterPro" id="IPR036397">
    <property type="entry name" value="RNaseH_sf"/>
</dbReference>
<dbReference type="SMART" id="SM00950">
    <property type="entry name" value="Piwi"/>
    <property type="match status" value="1"/>
</dbReference>
<protein>
    <recommendedName>
        <fullName evidence="2">Piwi domain-containing protein</fullName>
    </recommendedName>
</protein>
<dbReference type="InterPro" id="IPR032473">
    <property type="entry name" value="Argonaute_Mid_dom"/>
</dbReference>
<dbReference type="InterPro" id="IPR003100">
    <property type="entry name" value="PAZ_dom"/>
</dbReference>
<organism evidence="3 4">
    <name type="scientific">Oculimacula yallundae</name>
    <dbReference type="NCBI Taxonomy" id="86028"/>
    <lineage>
        <taxon>Eukaryota</taxon>
        <taxon>Fungi</taxon>
        <taxon>Dikarya</taxon>
        <taxon>Ascomycota</taxon>
        <taxon>Pezizomycotina</taxon>
        <taxon>Leotiomycetes</taxon>
        <taxon>Helotiales</taxon>
        <taxon>Ploettnerulaceae</taxon>
        <taxon>Oculimacula</taxon>
    </lineage>
</organism>
<dbReference type="Gene3D" id="2.170.260.10">
    <property type="entry name" value="paz domain"/>
    <property type="match status" value="1"/>
</dbReference>
<dbReference type="Gene3D" id="3.40.50.2300">
    <property type="match status" value="1"/>
</dbReference>
<dbReference type="Pfam" id="PF16488">
    <property type="entry name" value="ArgoL2"/>
    <property type="match status" value="1"/>
</dbReference>
<dbReference type="EMBL" id="JAZHXI010000001">
    <property type="protein sequence ID" value="KAL2075619.1"/>
    <property type="molecule type" value="Genomic_DNA"/>
</dbReference>
<dbReference type="Proteomes" id="UP001595075">
    <property type="component" value="Unassembled WGS sequence"/>
</dbReference>
<dbReference type="Pfam" id="PF02171">
    <property type="entry name" value="Piwi"/>
    <property type="match status" value="1"/>
</dbReference>
<sequence length="1050" mass="113457">MSGQGNRGGGGRGGGDRGGGGYRGDRGGGGGGSRGDRGGGGGGFRGDRGGGGGGGFRGDRGGGGGGGYRGDRGGGGGYRGGDRGGARGGGGGRGGREPPRVYQDPNNVAPVVDAQVRAIEDGYIKNSMGINAIGNLSTNSHFPSRPGHGTLGQQITVYANYFKILVPPTLTLTRYSVDIAPDSTGKKPVGKKLNRVFQLLLELPEFDGVATEWKSMIISTKVLNIPANYTLEIRYKKEGEDEPLEKAPVYKVRITTPLSFLVSDLVKFLASPNPGISYPQKADIIQVMNALLGHHPQSSDKITSMGQNRHYLTDHGQSNAHNIRVLGGGLEALRGYFQSVRPATGGLLLNVNVTHGVFFQPERLDLLYQRIGAGNKVKLGKILKSLRIQQLHLPAKKNKKNQDIPHAKSIFALARPGDGIPGPNQHRPQVASYGAGPRDVSFWLSPIPQGTKKSGPQPPANVYITVFDYFQKRYPQFKLDPRNPVVNVGNKENPNYLPAEVCQVLSGQPVKRRLSPDQTAEMIKFACRKPYENADSIIGDGRNVLGLNAQSGAKAGSFGLQVGSSLITVSARVLPPPQIKYKDSQNKQTQLRPNFGSWNMAGVKFQKGVPIGKWTFVVFRSDRRGPQYSDGDVYTTVKQFQAFLNKSGIEAKDPIKYDHPAANLNDGQDAQNDANIRNVFRPIKTSPLGEPKFILCILPYNNTEMYNSIKTCGDTLAGIQTVCCVGSKFMKGDPQYFGNVSLKFNLKAGGTNHTVDPAKLGVISAGKTMVIGLDVTHPSPGSKDTAPSVAGIVASIDSTLAQWPCDFSVQKGRKETVTALEGMVMSRLDLWQKNNGKKLPDNILMYRDGVSEGQYQSVLDEELPLIRNACRQKYPATATTQGFPKISIVICGKRHHTRFFPTTVATADRSSNCQPGTVVDRGVTEVGAWDFFLQAHCCLQGTARSAHYYVILDEIFRDPKNKGTYKNAADALEDLTHNMSHLFGRATKAVSLCPPAYYADLLCTRLRCYLSDQFDPNDSSNASVASGPEEQGVVRTPVIPAHMKDTMFYI</sequence>
<dbReference type="Gene3D" id="3.30.420.10">
    <property type="entry name" value="Ribonuclease H-like superfamily/Ribonuclease H"/>
    <property type="match status" value="1"/>
</dbReference>
<name>A0ABR4D2Q5_9HELO</name>
<dbReference type="CDD" id="cd04657">
    <property type="entry name" value="Piwi_ago-like"/>
    <property type="match status" value="1"/>
</dbReference>
<comment type="caution">
    <text evidence="3">The sequence shown here is derived from an EMBL/GenBank/DDBJ whole genome shotgun (WGS) entry which is preliminary data.</text>
</comment>
<dbReference type="SUPFAM" id="SSF53098">
    <property type="entry name" value="Ribonuclease H-like"/>
    <property type="match status" value="1"/>
</dbReference>
<evidence type="ECO:0000313" key="4">
    <source>
        <dbReference type="Proteomes" id="UP001595075"/>
    </source>
</evidence>
<keyword evidence="4" id="KW-1185">Reference proteome</keyword>
<dbReference type="InterPro" id="IPR014811">
    <property type="entry name" value="ArgoL1"/>
</dbReference>
<dbReference type="CDD" id="cd02846">
    <property type="entry name" value="PAZ_argonaute_like"/>
    <property type="match status" value="1"/>
</dbReference>
<dbReference type="InterPro" id="IPR003165">
    <property type="entry name" value="Piwi"/>
</dbReference>
<dbReference type="PROSITE" id="PS50822">
    <property type="entry name" value="PIWI"/>
    <property type="match status" value="1"/>
</dbReference>
<dbReference type="InterPro" id="IPR032472">
    <property type="entry name" value="ArgoL2"/>
</dbReference>
<dbReference type="Pfam" id="PF02170">
    <property type="entry name" value="PAZ"/>
    <property type="match status" value="1"/>
</dbReference>
<dbReference type="SUPFAM" id="SSF101690">
    <property type="entry name" value="PAZ domain"/>
    <property type="match status" value="2"/>
</dbReference>
<dbReference type="InterPro" id="IPR012337">
    <property type="entry name" value="RNaseH-like_sf"/>
</dbReference>
<proteinExistence type="predicted"/>
<accession>A0ABR4D2Q5</accession>
<feature type="domain" description="Piwi" evidence="2">
    <location>
        <begin position="693"/>
        <end position="1011"/>
    </location>
</feature>
<dbReference type="PANTHER" id="PTHR22891">
    <property type="entry name" value="EUKARYOTIC TRANSLATION INITIATION FACTOR 2C"/>
    <property type="match status" value="1"/>
</dbReference>
<dbReference type="Pfam" id="PF16486">
    <property type="entry name" value="ArgoN"/>
    <property type="match status" value="1"/>
</dbReference>
<feature type="compositionally biased region" description="Gly residues" evidence="1">
    <location>
        <begin position="1"/>
        <end position="79"/>
    </location>
</feature>
<reference evidence="3 4" key="1">
    <citation type="journal article" date="2024" name="Commun. Biol.">
        <title>Comparative genomic analysis of thermophilic fungi reveals convergent evolutionary adaptations and gene losses.</title>
        <authorList>
            <person name="Steindorff A.S."/>
            <person name="Aguilar-Pontes M.V."/>
            <person name="Robinson A.J."/>
            <person name="Andreopoulos B."/>
            <person name="LaButti K."/>
            <person name="Kuo A."/>
            <person name="Mondo S."/>
            <person name="Riley R."/>
            <person name="Otillar R."/>
            <person name="Haridas S."/>
            <person name="Lipzen A."/>
            <person name="Grimwood J."/>
            <person name="Schmutz J."/>
            <person name="Clum A."/>
            <person name="Reid I.D."/>
            <person name="Moisan M.C."/>
            <person name="Butler G."/>
            <person name="Nguyen T.T.M."/>
            <person name="Dewar K."/>
            <person name="Conant G."/>
            <person name="Drula E."/>
            <person name="Henrissat B."/>
            <person name="Hansel C."/>
            <person name="Singer S."/>
            <person name="Hutchinson M.I."/>
            <person name="de Vries R.P."/>
            <person name="Natvig D.O."/>
            <person name="Powell A.J."/>
            <person name="Tsang A."/>
            <person name="Grigoriev I.V."/>
        </authorList>
    </citation>
    <scope>NUCLEOTIDE SEQUENCE [LARGE SCALE GENOMIC DNA]</scope>
    <source>
        <strain evidence="3 4">CBS 494.80</strain>
    </source>
</reference>
<dbReference type="InterPro" id="IPR036085">
    <property type="entry name" value="PAZ_dom_sf"/>
</dbReference>
<evidence type="ECO:0000259" key="2">
    <source>
        <dbReference type="PROSITE" id="PS50822"/>
    </source>
</evidence>
<dbReference type="Pfam" id="PF16487">
    <property type="entry name" value="ArgoMid"/>
    <property type="match status" value="1"/>
</dbReference>
<dbReference type="InterPro" id="IPR045246">
    <property type="entry name" value="Piwi_ago-like"/>
</dbReference>
<evidence type="ECO:0000313" key="3">
    <source>
        <dbReference type="EMBL" id="KAL2075619.1"/>
    </source>
</evidence>